<keyword evidence="1" id="KW-0472">Membrane</keyword>
<reference evidence="2" key="1">
    <citation type="journal article" date="2018" name="Nat. Plants">
        <title>Whole-genome landscape of Medicago truncatula symbiotic genes.</title>
        <authorList>
            <person name="Pecrix Y."/>
            <person name="Gamas P."/>
            <person name="Carrere S."/>
        </authorList>
    </citation>
    <scope>NUCLEOTIDE SEQUENCE</scope>
    <source>
        <tissue evidence="2">Leaves</tissue>
    </source>
</reference>
<evidence type="ECO:0000256" key="1">
    <source>
        <dbReference type="SAM" id="Phobius"/>
    </source>
</evidence>
<dbReference type="Proteomes" id="UP000265566">
    <property type="component" value="Chromosome 8"/>
</dbReference>
<proteinExistence type="predicted"/>
<comment type="caution">
    <text evidence="2">The sequence shown here is derived from an EMBL/GenBank/DDBJ whole genome shotgun (WGS) entry which is preliminary data.</text>
</comment>
<dbReference type="PANTHER" id="PTHR33116">
    <property type="entry name" value="REVERSE TRANSCRIPTASE ZINC-BINDING DOMAIN-CONTAINING PROTEIN-RELATED-RELATED"/>
    <property type="match status" value="1"/>
</dbReference>
<gene>
    <name evidence="2" type="ORF">MtrunA17_Chr8g0392081</name>
</gene>
<dbReference type="AlphaFoldDB" id="A0A396GTV4"/>
<dbReference type="Gramene" id="rna50458">
    <property type="protein sequence ID" value="RHN43828.1"/>
    <property type="gene ID" value="gene50458"/>
</dbReference>
<evidence type="ECO:0000313" key="2">
    <source>
        <dbReference type="EMBL" id="RHN43828.1"/>
    </source>
</evidence>
<feature type="transmembrane region" description="Helical" evidence="1">
    <location>
        <begin position="131"/>
        <end position="152"/>
    </location>
</feature>
<name>A0A396GTV4_MEDTR</name>
<keyword evidence="1" id="KW-0812">Transmembrane</keyword>
<protein>
    <recommendedName>
        <fullName evidence="3">RNA-directed DNA polymerase</fullName>
    </recommendedName>
</protein>
<evidence type="ECO:0008006" key="3">
    <source>
        <dbReference type="Google" id="ProtNLM"/>
    </source>
</evidence>
<organism evidence="2">
    <name type="scientific">Medicago truncatula</name>
    <name type="common">Barrel medic</name>
    <name type="synonym">Medicago tribuloides</name>
    <dbReference type="NCBI Taxonomy" id="3880"/>
    <lineage>
        <taxon>Eukaryota</taxon>
        <taxon>Viridiplantae</taxon>
        <taxon>Streptophyta</taxon>
        <taxon>Embryophyta</taxon>
        <taxon>Tracheophyta</taxon>
        <taxon>Spermatophyta</taxon>
        <taxon>Magnoliopsida</taxon>
        <taxon>eudicotyledons</taxon>
        <taxon>Gunneridae</taxon>
        <taxon>Pentapetalae</taxon>
        <taxon>rosids</taxon>
        <taxon>fabids</taxon>
        <taxon>Fabales</taxon>
        <taxon>Fabaceae</taxon>
        <taxon>Papilionoideae</taxon>
        <taxon>50 kb inversion clade</taxon>
        <taxon>NPAAA clade</taxon>
        <taxon>Hologalegina</taxon>
        <taxon>IRL clade</taxon>
        <taxon>Trifolieae</taxon>
        <taxon>Medicago</taxon>
    </lineage>
</organism>
<dbReference type="EMBL" id="PSQE01000008">
    <property type="protein sequence ID" value="RHN43828.1"/>
    <property type="molecule type" value="Genomic_DNA"/>
</dbReference>
<sequence length="391" mass="45008">MRNAINSNSFKGFDFRNNGLVVSHLQYADDTLRIGEASVDNLWTLKALLRGFEMASGLKVNFAKSCLIGVNVGREFMDAACNFMNCREASLPFQYLGLPVGANPRRLSTWEPLLDVLKKGLNSLGNKYVSLGGRVVLLNAVLNAIPIFYLAFFKLPVKVWKRVVRIQREFLWGGVNGGKKVCWVKWATVCLTRDKGGLGIRDMRLVNISLLAKWRWRLVQPEQPLWKDVLRLVGANWFNREMVRKVGIGETVRFWLDHWVGNEALCLTFPRLFSISSQKEAMVGEVWVDGDWNLTWRRSLFVWEEDLVHILLDELEGREVSEPMDSWWWKLEEGGIFSVSSSYSLLVKLQMPLEPLENTKAIVFGRVWHPLKWWFSLGNRSLIVSPLRITY</sequence>
<dbReference type="PANTHER" id="PTHR33116:SF78">
    <property type="entry name" value="OS12G0587133 PROTEIN"/>
    <property type="match status" value="1"/>
</dbReference>
<keyword evidence="1" id="KW-1133">Transmembrane helix</keyword>
<accession>A0A396GTV4</accession>